<evidence type="ECO:0000256" key="4">
    <source>
        <dbReference type="ARBA" id="ARBA00022679"/>
    </source>
</evidence>
<dbReference type="Pfam" id="PF01728">
    <property type="entry name" value="FtsJ"/>
    <property type="match status" value="1"/>
</dbReference>
<proteinExistence type="predicted"/>
<keyword evidence="1" id="KW-0963">Cytoplasm</keyword>
<evidence type="ECO:0000256" key="3">
    <source>
        <dbReference type="ARBA" id="ARBA00022603"/>
    </source>
</evidence>
<dbReference type="GO" id="GO:0002181">
    <property type="term" value="P:cytoplasmic translation"/>
    <property type="evidence" value="ECO:0007669"/>
    <property type="project" value="TreeGrafter"/>
</dbReference>
<protein>
    <recommendedName>
        <fullName evidence="6">Ribosomal RNA methyltransferase FtsJ domain-containing protein</fullName>
    </recommendedName>
</protein>
<name>A0A1B6BZM4_9HEMI</name>
<dbReference type="SUPFAM" id="SSF53335">
    <property type="entry name" value="S-adenosyl-L-methionine-dependent methyltransferases"/>
    <property type="match status" value="1"/>
</dbReference>
<evidence type="ECO:0000256" key="5">
    <source>
        <dbReference type="ARBA" id="ARBA00022691"/>
    </source>
</evidence>
<organism evidence="7">
    <name type="scientific">Clastoptera arizonana</name>
    <name type="common">Arizona spittle bug</name>
    <dbReference type="NCBI Taxonomy" id="38151"/>
    <lineage>
        <taxon>Eukaryota</taxon>
        <taxon>Metazoa</taxon>
        <taxon>Ecdysozoa</taxon>
        <taxon>Arthropoda</taxon>
        <taxon>Hexapoda</taxon>
        <taxon>Insecta</taxon>
        <taxon>Pterygota</taxon>
        <taxon>Neoptera</taxon>
        <taxon>Paraneoptera</taxon>
        <taxon>Hemiptera</taxon>
        <taxon>Auchenorrhyncha</taxon>
        <taxon>Cercopoidea</taxon>
        <taxon>Clastopteridae</taxon>
        <taxon>Clastoptera</taxon>
    </lineage>
</organism>
<dbReference type="AlphaFoldDB" id="A0A1B6BZM4"/>
<dbReference type="GO" id="GO:0030488">
    <property type="term" value="P:tRNA methylation"/>
    <property type="evidence" value="ECO:0007669"/>
    <property type="project" value="TreeGrafter"/>
</dbReference>
<evidence type="ECO:0000259" key="6">
    <source>
        <dbReference type="Pfam" id="PF01728"/>
    </source>
</evidence>
<feature type="domain" description="Ribosomal RNA methyltransferase FtsJ" evidence="6">
    <location>
        <begin position="3"/>
        <end position="121"/>
    </location>
</feature>
<keyword evidence="4" id="KW-0808">Transferase</keyword>
<dbReference type="InterPro" id="IPR029063">
    <property type="entry name" value="SAM-dependent_MTases_sf"/>
</dbReference>
<dbReference type="PANTHER" id="PTHR10920">
    <property type="entry name" value="RIBOSOMAL RNA METHYLTRANSFERASE"/>
    <property type="match status" value="1"/>
</dbReference>
<dbReference type="InterPro" id="IPR050082">
    <property type="entry name" value="RNA_methyltr_RlmE"/>
</dbReference>
<dbReference type="GO" id="GO:0006364">
    <property type="term" value="P:rRNA processing"/>
    <property type="evidence" value="ECO:0007669"/>
    <property type="project" value="UniProtKB-KW"/>
</dbReference>
<dbReference type="GO" id="GO:0005737">
    <property type="term" value="C:cytoplasm"/>
    <property type="evidence" value="ECO:0007669"/>
    <property type="project" value="TreeGrafter"/>
</dbReference>
<keyword evidence="3" id="KW-0489">Methyltransferase</keyword>
<gene>
    <name evidence="7" type="ORF">g.28615</name>
</gene>
<evidence type="ECO:0000256" key="2">
    <source>
        <dbReference type="ARBA" id="ARBA00022552"/>
    </source>
</evidence>
<dbReference type="EMBL" id="GEDC01030744">
    <property type="protein sequence ID" value="JAS06554.1"/>
    <property type="molecule type" value="Transcribed_RNA"/>
</dbReference>
<evidence type="ECO:0000256" key="1">
    <source>
        <dbReference type="ARBA" id="ARBA00022490"/>
    </source>
</evidence>
<dbReference type="GO" id="GO:0008175">
    <property type="term" value="F:tRNA methyltransferase activity"/>
    <property type="evidence" value="ECO:0007669"/>
    <property type="project" value="TreeGrafter"/>
</dbReference>
<dbReference type="Gene3D" id="3.40.50.150">
    <property type="entry name" value="Vaccinia Virus protein VP39"/>
    <property type="match status" value="1"/>
</dbReference>
<dbReference type="InterPro" id="IPR002877">
    <property type="entry name" value="RNA_MeTrfase_FtsJ_dom"/>
</dbReference>
<keyword evidence="2" id="KW-0698">rRNA processing</keyword>
<dbReference type="PANTHER" id="PTHR10920:SF12">
    <property type="entry name" value="TRNA (CYTIDINE(32)_GUANOSINE(34)-2'-O)-METHYLTRANSFERASE-RELATED"/>
    <property type="match status" value="1"/>
</dbReference>
<keyword evidence="5" id="KW-0949">S-adenosyl-L-methionine</keyword>
<sequence>MAPLPGVIQIQGDITKLSTANQIIGHFEGESADLVVCDGAPDVTGLHDIDEYIQAQLLLAALNITTHILKPNGTFVAKIFRGRDVSLLYSQLKIFFPRVTIAKPRSSRNSSIEAFVVCQDYSPPEGYVPTMTNPLLDNTNCDWSKLEGINSVIVPFLACGDLNGFDTDSNYALELNGKKYECKEPVQSPLSPPYEDAIKLLNKRGESLVILPSKKLDS</sequence>
<accession>A0A1B6BZM4</accession>
<evidence type="ECO:0000313" key="7">
    <source>
        <dbReference type="EMBL" id="JAS06554.1"/>
    </source>
</evidence>
<reference evidence="7" key="1">
    <citation type="submission" date="2015-12" db="EMBL/GenBank/DDBJ databases">
        <title>De novo transcriptome assembly of four potential Pierce s Disease insect vectors from Arizona vineyards.</title>
        <authorList>
            <person name="Tassone E.E."/>
        </authorList>
    </citation>
    <scope>NUCLEOTIDE SEQUENCE</scope>
</reference>
<dbReference type="FunFam" id="3.40.50.150:FF:000220">
    <property type="entry name" value="CAMK protein kinase"/>
    <property type="match status" value="1"/>
</dbReference>